<dbReference type="InterPro" id="IPR041577">
    <property type="entry name" value="RT_RNaseH_2"/>
</dbReference>
<evidence type="ECO:0000256" key="2">
    <source>
        <dbReference type="ARBA" id="ARBA00010217"/>
    </source>
</evidence>
<dbReference type="PANTHER" id="PTHR37984:SF5">
    <property type="entry name" value="PROTEIN NYNRIN-LIKE"/>
    <property type="match status" value="1"/>
</dbReference>
<dbReference type="GO" id="GO:0004674">
    <property type="term" value="F:protein serine/threonine kinase activity"/>
    <property type="evidence" value="ECO:0007669"/>
    <property type="project" value="UniProtKB-KW"/>
</dbReference>
<dbReference type="InterPro" id="IPR001220">
    <property type="entry name" value="Legume_lectin_dom"/>
</dbReference>
<dbReference type="SUPFAM" id="SSF49899">
    <property type="entry name" value="Concanavalin A-like lectins/glucanases"/>
    <property type="match status" value="1"/>
</dbReference>
<dbReference type="InterPro" id="IPR013320">
    <property type="entry name" value="ConA-like_dom_sf"/>
</dbReference>
<gene>
    <name evidence="13" type="ORF">AXG93_2834s1470</name>
</gene>
<dbReference type="InterPro" id="IPR011009">
    <property type="entry name" value="Kinase-like_dom_sf"/>
</dbReference>
<protein>
    <recommendedName>
        <fullName evidence="12">Protein kinase domain-containing protein</fullName>
    </recommendedName>
</protein>
<proteinExistence type="inferred from homology"/>
<feature type="transmembrane region" description="Helical" evidence="11">
    <location>
        <begin position="242"/>
        <end position="268"/>
    </location>
</feature>
<keyword evidence="11" id="KW-0812">Transmembrane</keyword>
<dbReference type="PANTHER" id="PTHR37984">
    <property type="entry name" value="PROTEIN CBG26694"/>
    <property type="match status" value="1"/>
</dbReference>
<dbReference type="InterPro" id="IPR000719">
    <property type="entry name" value="Prot_kinase_dom"/>
</dbReference>
<evidence type="ECO:0000256" key="1">
    <source>
        <dbReference type="ARBA" id="ARBA00008536"/>
    </source>
</evidence>
<keyword evidence="3" id="KW-0723">Serine/threonine-protein kinase</keyword>
<accession>A0A176WIA8</accession>
<keyword evidence="7" id="KW-0418">Kinase</keyword>
<comment type="similarity">
    <text evidence="2">In the C-terminal section; belongs to the protein kinase superfamily. Ser/Thr protein kinase family.</text>
</comment>
<feature type="binding site" evidence="10">
    <location>
        <position position="338"/>
    </location>
    <ligand>
        <name>ATP</name>
        <dbReference type="ChEBI" id="CHEBI:30616"/>
    </ligand>
</feature>
<keyword evidence="9" id="KW-0511">Multifunctional enzyme</keyword>
<evidence type="ECO:0000259" key="12">
    <source>
        <dbReference type="PROSITE" id="PS50011"/>
    </source>
</evidence>
<dbReference type="AlphaFoldDB" id="A0A176WIA8"/>
<evidence type="ECO:0000256" key="10">
    <source>
        <dbReference type="PROSITE-ProRule" id="PRU10141"/>
    </source>
</evidence>
<reference evidence="13" key="1">
    <citation type="submission" date="2016-03" db="EMBL/GenBank/DDBJ databases">
        <title>Mechanisms controlling the formation of the plant cell surface in tip-growing cells are functionally conserved among land plants.</title>
        <authorList>
            <person name="Honkanen S."/>
            <person name="Jones V.A."/>
            <person name="Morieri G."/>
            <person name="Champion C."/>
            <person name="Hetherington A.J."/>
            <person name="Kelly S."/>
            <person name="Saint-Marcoux D."/>
            <person name="Proust H."/>
            <person name="Prescott H."/>
            <person name="Dolan L."/>
        </authorList>
    </citation>
    <scope>NUCLEOTIDE SEQUENCE [LARGE SCALE GENOMIC DNA]</scope>
    <source>
        <tissue evidence="13">Whole gametophyte</tissue>
    </source>
</reference>
<keyword evidence="14" id="KW-1185">Reference proteome</keyword>
<dbReference type="InterPro" id="IPR017441">
    <property type="entry name" value="Protein_kinase_ATP_BS"/>
</dbReference>
<evidence type="ECO:0000256" key="6">
    <source>
        <dbReference type="ARBA" id="ARBA00022741"/>
    </source>
</evidence>
<dbReference type="Proteomes" id="UP000077202">
    <property type="component" value="Unassembled WGS sequence"/>
</dbReference>
<evidence type="ECO:0000256" key="9">
    <source>
        <dbReference type="ARBA" id="ARBA00023268"/>
    </source>
</evidence>
<dbReference type="Gene3D" id="3.30.70.270">
    <property type="match status" value="1"/>
</dbReference>
<keyword evidence="4" id="KW-0808">Transferase</keyword>
<dbReference type="InterPro" id="IPR043128">
    <property type="entry name" value="Rev_trsase/Diguanyl_cyclase"/>
</dbReference>
<keyword evidence="11" id="KW-1133">Transmembrane helix</keyword>
<sequence>MLTPIEKANMTYKYYHRTTGMALSTTQIPLQKSESDPTRTSISFSTSFRFTIEPSDPNYRGDGMAFVMLSEGRQGSYGGAFGVFDPRGHQIARTLAIEFDTFENSEFGDENNNHVGVDIQDINSTIARSAWEVSIDLAGSYSIYSWIDYNSSAQKLEVRISSDYAKPSLPFIVFALNLFDVFHPDELVYVGFSAANGICECFNFYTVHDWTFSYVSEPDAIIQVSPPILPAPTPEPGGEFKVLVALIAGVSLGVVLLFSILVIVGLVIRQKKSYRPEGRDRPAFSLDGVDLGFSLEFSFEQLCIATDQFGEESKLGQGAFGAVYRGQLPDTGQLVAVKRLNPVSNQGLKGFMAEVSIISQIRHRNIVKLLGWCNDRGNLLLVDPLLRGRVEFGRARSGVGASGILLGHRVSSDGIAVDVEKVKIILELQPPTNLRELRAFLGHVGYYRRFINMYAILAADLTKLLKKDEPYQWGEKQQLAFEALKAKLTTAPVLRSPDWNRPFHVYVDTSAFAIGVVLSQKDDNKKDYPIYFASRQLSAAEKKYTTTEREALGMVYSCKKFRHYLICYEFVFHVDHYALQHLVKKADLSGRIARWVLLLQEFTYTVQTRKGVHHENADYLCGNPLLVFMRNLKYFLENYTAAAV</sequence>
<keyword evidence="6 10" id="KW-0547">Nucleotide-binding</keyword>
<dbReference type="Pfam" id="PF07714">
    <property type="entry name" value="PK_Tyr_Ser-Thr"/>
    <property type="match status" value="1"/>
</dbReference>
<evidence type="ECO:0000313" key="14">
    <source>
        <dbReference type="Proteomes" id="UP000077202"/>
    </source>
</evidence>
<keyword evidence="5" id="KW-0430">Lectin</keyword>
<evidence type="ECO:0000256" key="7">
    <source>
        <dbReference type="ARBA" id="ARBA00022777"/>
    </source>
</evidence>
<organism evidence="13 14">
    <name type="scientific">Marchantia polymorpha subsp. ruderalis</name>
    <dbReference type="NCBI Taxonomy" id="1480154"/>
    <lineage>
        <taxon>Eukaryota</taxon>
        <taxon>Viridiplantae</taxon>
        <taxon>Streptophyta</taxon>
        <taxon>Embryophyta</taxon>
        <taxon>Marchantiophyta</taxon>
        <taxon>Marchantiopsida</taxon>
        <taxon>Marchantiidae</taxon>
        <taxon>Marchantiales</taxon>
        <taxon>Marchantiaceae</taxon>
        <taxon>Marchantia</taxon>
    </lineage>
</organism>
<dbReference type="PROSITE" id="PS00107">
    <property type="entry name" value="PROTEIN_KINASE_ATP"/>
    <property type="match status" value="1"/>
</dbReference>
<evidence type="ECO:0000313" key="13">
    <source>
        <dbReference type="EMBL" id="OAE31906.1"/>
    </source>
</evidence>
<dbReference type="InterPro" id="IPR050951">
    <property type="entry name" value="Retrovirus_Pol_polyprotein"/>
</dbReference>
<dbReference type="GO" id="GO:0030246">
    <property type="term" value="F:carbohydrate binding"/>
    <property type="evidence" value="ECO:0007669"/>
    <property type="project" value="UniProtKB-KW"/>
</dbReference>
<dbReference type="GO" id="GO:0005524">
    <property type="term" value="F:ATP binding"/>
    <property type="evidence" value="ECO:0007669"/>
    <property type="project" value="UniProtKB-UniRule"/>
</dbReference>
<dbReference type="GO" id="GO:0006952">
    <property type="term" value="P:defense response"/>
    <property type="evidence" value="ECO:0007669"/>
    <property type="project" value="UniProtKB-ARBA"/>
</dbReference>
<evidence type="ECO:0000256" key="4">
    <source>
        <dbReference type="ARBA" id="ARBA00022679"/>
    </source>
</evidence>
<comment type="caution">
    <text evidence="13">The sequence shown here is derived from an EMBL/GenBank/DDBJ whole genome shotgun (WGS) entry which is preliminary data.</text>
</comment>
<dbReference type="CDD" id="cd06899">
    <property type="entry name" value="lectin_legume_LecRK_Arcelin_ConA"/>
    <property type="match status" value="1"/>
</dbReference>
<dbReference type="Gene3D" id="2.60.120.200">
    <property type="match status" value="1"/>
</dbReference>
<dbReference type="FunFam" id="3.30.200.20:FF:000039">
    <property type="entry name" value="receptor-like protein kinase FERONIA"/>
    <property type="match status" value="1"/>
</dbReference>
<dbReference type="SUPFAM" id="SSF56672">
    <property type="entry name" value="DNA/RNA polymerases"/>
    <property type="match status" value="1"/>
</dbReference>
<dbReference type="CDD" id="cd09274">
    <property type="entry name" value="RNase_HI_RT_Ty3"/>
    <property type="match status" value="1"/>
</dbReference>
<evidence type="ECO:0000256" key="3">
    <source>
        <dbReference type="ARBA" id="ARBA00022527"/>
    </source>
</evidence>
<dbReference type="FunFam" id="3.30.70.270:FF:000020">
    <property type="entry name" value="Transposon Tf2-6 polyprotein-like Protein"/>
    <property type="match status" value="1"/>
</dbReference>
<keyword evidence="11" id="KW-0472">Membrane</keyword>
<dbReference type="Pfam" id="PF17919">
    <property type="entry name" value="RT_RNaseH_2"/>
    <property type="match status" value="1"/>
</dbReference>
<keyword evidence="8 10" id="KW-0067">ATP-binding</keyword>
<name>A0A176WIA8_MARPO</name>
<dbReference type="PROSITE" id="PS50011">
    <property type="entry name" value="PROTEIN_KINASE_DOM"/>
    <property type="match status" value="1"/>
</dbReference>
<evidence type="ECO:0000256" key="11">
    <source>
        <dbReference type="SAM" id="Phobius"/>
    </source>
</evidence>
<feature type="domain" description="Protein kinase" evidence="12">
    <location>
        <begin position="309"/>
        <end position="644"/>
    </location>
</feature>
<evidence type="ECO:0000256" key="5">
    <source>
        <dbReference type="ARBA" id="ARBA00022734"/>
    </source>
</evidence>
<comment type="similarity">
    <text evidence="1">In the N-terminal section; belongs to the leguminous lectin family.</text>
</comment>
<dbReference type="InterPro" id="IPR043502">
    <property type="entry name" value="DNA/RNA_pol_sf"/>
</dbReference>
<dbReference type="SUPFAM" id="SSF56112">
    <property type="entry name" value="Protein kinase-like (PK-like)"/>
    <property type="match status" value="1"/>
</dbReference>
<dbReference type="InterPro" id="IPR001245">
    <property type="entry name" value="Ser-Thr/Tyr_kinase_cat_dom"/>
</dbReference>
<dbReference type="Gene3D" id="3.30.200.20">
    <property type="entry name" value="Phosphorylase Kinase, domain 1"/>
    <property type="match status" value="1"/>
</dbReference>
<dbReference type="EMBL" id="LVLJ01000950">
    <property type="protein sequence ID" value="OAE31906.1"/>
    <property type="molecule type" value="Genomic_DNA"/>
</dbReference>
<evidence type="ECO:0000256" key="8">
    <source>
        <dbReference type="ARBA" id="ARBA00022840"/>
    </source>
</evidence>
<dbReference type="Pfam" id="PF00139">
    <property type="entry name" value="Lectin_legB"/>
    <property type="match status" value="1"/>
</dbReference>